<dbReference type="Gene3D" id="2.30.110.10">
    <property type="entry name" value="Electron Transport, Fmn-binding Protein, Chain A"/>
    <property type="match status" value="1"/>
</dbReference>
<dbReference type="PIRSF" id="PIRSF010372">
    <property type="entry name" value="PaiB"/>
    <property type="match status" value="1"/>
</dbReference>
<dbReference type="Proteomes" id="UP000236884">
    <property type="component" value="Chromosome"/>
</dbReference>
<dbReference type="SUPFAM" id="SSF50475">
    <property type="entry name" value="FMN-binding split barrel"/>
    <property type="match status" value="1"/>
</dbReference>
<dbReference type="RefSeq" id="WP_096354748.1">
    <property type="nucleotide sequence ID" value="NZ_AP014946.1"/>
</dbReference>
<protein>
    <submittedName>
        <fullName evidence="1">Protease synthase and sporulation protein PAI 2</fullName>
    </submittedName>
</protein>
<keyword evidence="2" id="KW-1185">Reference proteome</keyword>
<accession>A0A0S3PU33</accession>
<name>A0A0S3PU33_9BRAD</name>
<dbReference type="EMBL" id="AP014946">
    <property type="protein sequence ID" value="BAT59421.1"/>
    <property type="molecule type" value="Genomic_DNA"/>
</dbReference>
<evidence type="ECO:0000313" key="1">
    <source>
        <dbReference type="EMBL" id="BAT59421.1"/>
    </source>
</evidence>
<dbReference type="AlphaFoldDB" id="A0A0S3PU33"/>
<dbReference type="GO" id="GO:0006508">
    <property type="term" value="P:proteolysis"/>
    <property type="evidence" value="ECO:0007669"/>
    <property type="project" value="UniProtKB-KW"/>
</dbReference>
<dbReference type="OrthoDB" id="9794948at2"/>
<dbReference type="InterPro" id="IPR012349">
    <property type="entry name" value="Split_barrel_FMN-bd"/>
</dbReference>
<gene>
    <name evidence="1" type="primary">paiB_1</name>
    <name evidence="1" type="ORF">GJW-30_1_01954</name>
</gene>
<keyword evidence="1" id="KW-0645">Protease</keyword>
<dbReference type="KEGG" id="vgo:GJW-30_1_01954"/>
<dbReference type="InterPro" id="IPR007396">
    <property type="entry name" value="TR_PAI2-type"/>
</dbReference>
<dbReference type="PANTHER" id="PTHR35802:SF1">
    <property type="entry name" value="PROTEASE SYNTHASE AND SPORULATION PROTEIN PAI 2"/>
    <property type="match status" value="1"/>
</dbReference>
<evidence type="ECO:0000313" key="2">
    <source>
        <dbReference type="Proteomes" id="UP000236884"/>
    </source>
</evidence>
<dbReference type="GO" id="GO:0008233">
    <property type="term" value="F:peptidase activity"/>
    <property type="evidence" value="ECO:0007669"/>
    <property type="project" value="UniProtKB-KW"/>
</dbReference>
<dbReference type="PANTHER" id="PTHR35802">
    <property type="entry name" value="PROTEASE SYNTHASE AND SPORULATION PROTEIN PAI 2"/>
    <property type="match status" value="1"/>
</dbReference>
<organism evidence="1 2">
    <name type="scientific">Variibacter gotjawalensis</name>
    <dbReference type="NCBI Taxonomy" id="1333996"/>
    <lineage>
        <taxon>Bacteria</taxon>
        <taxon>Pseudomonadati</taxon>
        <taxon>Pseudomonadota</taxon>
        <taxon>Alphaproteobacteria</taxon>
        <taxon>Hyphomicrobiales</taxon>
        <taxon>Nitrobacteraceae</taxon>
        <taxon>Variibacter</taxon>
    </lineage>
</organism>
<proteinExistence type="predicted"/>
<reference evidence="1 2" key="1">
    <citation type="submission" date="2015-08" db="EMBL/GenBank/DDBJ databases">
        <title>Investigation of the bacterial diversity of lava forest soil.</title>
        <authorList>
            <person name="Lee J.S."/>
        </authorList>
    </citation>
    <scope>NUCLEOTIDE SEQUENCE [LARGE SCALE GENOMIC DNA]</scope>
    <source>
        <strain evidence="1 2">GJW-30</strain>
    </source>
</reference>
<keyword evidence="1" id="KW-0378">Hydrolase</keyword>
<dbReference type="Pfam" id="PF04299">
    <property type="entry name" value="FMN_bind_2"/>
    <property type="match status" value="1"/>
</dbReference>
<sequence length="224" mass="24983">MLYRPPRTLTTDDAALRLMNDLGFALLASTDGGEMLFSHIPILVDVADGVVTHIRGHVARANAHWQALEREPKATMIFNGPDHYISAQWYTKECPAAPSWSYAVVHAHGDVTILDRDGLDRVVDDLVHVNESKLPEQWPLEGYSRERRAALMPHIVGFSMRVTKLEPKFNIKRHYSDADKRGAIAGLRSTGQDNARAIAALMEETLSEEGDKPASDILTGYKQR</sequence>